<dbReference type="Pfam" id="PF00271">
    <property type="entry name" value="Helicase_C"/>
    <property type="match status" value="1"/>
</dbReference>
<feature type="domain" description="Helicase C-terminal" evidence="3">
    <location>
        <begin position="848"/>
        <end position="1006"/>
    </location>
</feature>
<dbReference type="InterPro" id="IPR001650">
    <property type="entry name" value="Helicase_C-like"/>
</dbReference>
<dbReference type="Gene3D" id="3.40.50.300">
    <property type="entry name" value="P-loop containing nucleotide triphosphate hydrolases"/>
    <property type="match status" value="1"/>
</dbReference>
<keyword evidence="4" id="KW-0067">ATP-binding</keyword>
<dbReference type="InterPro" id="IPR027417">
    <property type="entry name" value="P-loop_NTPase"/>
</dbReference>
<evidence type="ECO:0000259" key="2">
    <source>
        <dbReference type="PROSITE" id="PS51192"/>
    </source>
</evidence>
<keyword evidence="4" id="KW-0347">Helicase</keyword>
<organism evidence="4 5">
    <name type="scientific">Sporolactobacillus mangiferae</name>
    <dbReference type="NCBI Taxonomy" id="2940498"/>
    <lineage>
        <taxon>Bacteria</taxon>
        <taxon>Bacillati</taxon>
        <taxon>Bacillota</taxon>
        <taxon>Bacilli</taxon>
        <taxon>Bacillales</taxon>
        <taxon>Sporolactobacillaceae</taxon>
        <taxon>Sporolactobacillus</taxon>
    </lineage>
</organism>
<keyword evidence="1" id="KW-0378">Hydrolase</keyword>
<accession>A0ABT0M8E1</accession>
<dbReference type="Gene3D" id="3.40.50.10810">
    <property type="entry name" value="Tandem AAA-ATPase domain"/>
    <property type="match status" value="1"/>
</dbReference>
<gene>
    <name evidence="4" type="ORF">M3N64_04170</name>
</gene>
<name>A0ABT0M8E1_9BACL</name>
<protein>
    <submittedName>
        <fullName evidence="4">DEAD/DEAH box helicase</fullName>
    </submittedName>
</protein>
<keyword evidence="4" id="KW-0547">Nucleotide-binding</keyword>
<dbReference type="InterPro" id="IPR049730">
    <property type="entry name" value="SNF2/RAD54-like_C"/>
</dbReference>
<dbReference type="InterPro" id="IPR014001">
    <property type="entry name" value="Helicase_ATP-bd"/>
</dbReference>
<keyword evidence="5" id="KW-1185">Reference proteome</keyword>
<dbReference type="InterPro" id="IPR022138">
    <property type="entry name" value="DUF3670"/>
</dbReference>
<dbReference type="PANTHER" id="PTHR45629:SF7">
    <property type="entry name" value="DNA EXCISION REPAIR PROTEIN ERCC-6-RELATED"/>
    <property type="match status" value="1"/>
</dbReference>
<feature type="domain" description="Helicase ATP-binding" evidence="2">
    <location>
        <begin position="550"/>
        <end position="719"/>
    </location>
</feature>
<dbReference type="InterPro" id="IPR000330">
    <property type="entry name" value="SNF2_N"/>
</dbReference>
<dbReference type="PROSITE" id="PS51194">
    <property type="entry name" value="HELICASE_CTER"/>
    <property type="match status" value="1"/>
</dbReference>
<sequence length="1021" mass="117868">MDRLLQMTFLPHIEHTWNFFIWFTGRDGRALPFPNRLQHPDSFPAWLEENSSFPFLPYKAKFVDEKTVVEGAIMPMAGAYRLIRSNAVSEYKNALYPGKTIQWFRQISEAVDILLEKGLFYPYFYHLKRGRNEQCFYCHWMPDTRTLTESGLFADWLRRLPQLAFSIDRLQDQKVQQWLYLIFIYWLNALIRARHKTSLSDESPAVETHDILMNKITNGNPLSGTEEPWLITADPSLIKEAERFELEMAGWIQPVLSAQSDSWSQALLSYKREQAERFFRPEAINIVLRPENPDDPFSMYAIWDYEIQIAGWQNGKRVNRSMKEAEELLSLDPEHWFSKQLTIIKKQVPEAVYSLLKDTAEGHLSVQAISQLYEYAQALETASIHVLFPDHLTIRHAEPVTVDLDIRRQDTEKDAALFSLHTLISYDWRIAIGDIELSAEKFRQLVKTNRPFIKKGNQWIHLSYGQLRQTYEEITDTMNLIGTKAVAASALKIEAARRRKRNSAITVHLDKAFGSYLHQLLKMPTRTLPLPDNFIGNLRPYQKKGYTWLVNLRHRHVGGCLADDMGLGKTVQTIAYLDHCKQQRQTSESASSAAPSLIICPTSLVANWKHECAVFSPQLDLYIHHGIHRLHGTALLDRLRTCDVAVTSYAIYTKEAAQLLTLHWNSVILDEAQAIKNPHAQKTRALRMIQAEHRLALTGTPIENRLEELWSIMDFLNPGYLGTLDRFRTRFIHPIEKKNSRSKSNQLTQIIRPFLLRREKTDKRVIRDLPEKMETKQICNLTKRQASLYQSIVNKLEQTVSETGGIRRKGLILSALTKLKQVCDHPALVSDQPDSSVNAQPASGKLNLLFHLLDPLFQQNEKVLLFTQYVKMGKILQAEVQNRYPDMPVFFLHGGLSGEQRQKMIDRFQNSSPQKMLFILSLKAGGVGINLTAARYVVHYDRWWNPAVEEQATDRAYRIGQKRNIYVYKLICEGTLEEQIDLLIERKKGLQKQILSGSDSWLTEMSDQELLQLIQLHEGAV</sequence>
<dbReference type="Pfam" id="PF12419">
    <property type="entry name" value="DUF3670"/>
    <property type="match status" value="1"/>
</dbReference>
<dbReference type="SMART" id="SM00490">
    <property type="entry name" value="HELICc"/>
    <property type="match status" value="1"/>
</dbReference>
<dbReference type="RefSeq" id="WP_249098467.1">
    <property type="nucleotide sequence ID" value="NZ_JAMAST010000002.1"/>
</dbReference>
<evidence type="ECO:0000313" key="4">
    <source>
        <dbReference type="EMBL" id="MCL1631142.1"/>
    </source>
</evidence>
<dbReference type="EMBL" id="JAMAST010000002">
    <property type="protein sequence ID" value="MCL1631142.1"/>
    <property type="molecule type" value="Genomic_DNA"/>
</dbReference>
<dbReference type="Pfam" id="PF00176">
    <property type="entry name" value="SNF2-rel_dom"/>
    <property type="match status" value="1"/>
</dbReference>
<dbReference type="SUPFAM" id="SSF52540">
    <property type="entry name" value="P-loop containing nucleoside triphosphate hydrolases"/>
    <property type="match status" value="2"/>
</dbReference>
<dbReference type="PANTHER" id="PTHR45629">
    <property type="entry name" value="SNF2/RAD54 FAMILY MEMBER"/>
    <property type="match status" value="1"/>
</dbReference>
<dbReference type="PROSITE" id="PS51192">
    <property type="entry name" value="HELICASE_ATP_BIND_1"/>
    <property type="match status" value="1"/>
</dbReference>
<proteinExistence type="predicted"/>
<dbReference type="InterPro" id="IPR050496">
    <property type="entry name" value="SNF2_RAD54_helicase_repair"/>
</dbReference>
<dbReference type="Proteomes" id="UP001203004">
    <property type="component" value="Unassembled WGS sequence"/>
</dbReference>
<dbReference type="SMART" id="SM00487">
    <property type="entry name" value="DEXDc"/>
    <property type="match status" value="1"/>
</dbReference>
<comment type="caution">
    <text evidence="4">The sequence shown here is derived from an EMBL/GenBank/DDBJ whole genome shotgun (WGS) entry which is preliminary data.</text>
</comment>
<evidence type="ECO:0000256" key="1">
    <source>
        <dbReference type="ARBA" id="ARBA00022801"/>
    </source>
</evidence>
<evidence type="ECO:0000259" key="3">
    <source>
        <dbReference type="PROSITE" id="PS51194"/>
    </source>
</evidence>
<dbReference type="InterPro" id="IPR038718">
    <property type="entry name" value="SNF2-like_sf"/>
</dbReference>
<dbReference type="GO" id="GO:0004386">
    <property type="term" value="F:helicase activity"/>
    <property type="evidence" value="ECO:0007669"/>
    <property type="project" value="UniProtKB-KW"/>
</dbReference>
<dbReference type="CDD" id="cd18793">
    <property type="entry name" value="SF2_C_SNF"/>
    <property type="match status" value="1"/>
</dbReference>
<dbReference type="CDD" id="cd18012">
    <property type="entry name" value="DEXQc_arch_SWI2_SNF2"/>
    <property type="match status" value="1"/>
</dbReference>
<evidence type="ECO:0000313" key="5">
    <source>
        <dbReference type="Proteomes" id="UP001203004"/>
    </source>
</evidence>
<reference evidence="4 5" key="1">
    <citation type="submission" date="2022-05" db="EMBL/GenBank/DDBJ databases">
        <title>Sporolactobacillus sp nov CPB3-1, isolated from tree bark (Mangifera indica L.).</title>
        <authorList>
            <person name="Phuengjayaem S."/>
            <person name="Tanasupawat S."/>
        </authorList>
    </citation>
    <scope>NUCLEOTIDE SEQUENCE [LARGE SCALE GENOMIC DNA]</scope>
    <source>
        <strain evidence="4 5">CPB3-1</strain>
    </source>
</reference>